<sequence>MRPGLKKTLRITLISLGSLIGVCIVSVALVLWLVLTPSKLTPIVQNAAGKYLDADVKVGKVDVTFFSTFPRFTLEIDDGELVARNADTSASERTDSYRDSLLRFARCRVSFNPVPLLKDNRLVVGRMLLDSARVYAWRDSSGTANWNIMSPAEDTVLAEEQDSSGSFMFKSVVLRSLRIRNTDIVFNDRVTDIYARVEDVNTRVRLGAGVRGAAASLKFSCADMLLWHQGALLTRRTTLTLNTAVGFNADSMKVVLRNADLGVNDIKLSLNGSVCRDSVKKALDVDLDFSAVAPSVEKALDLIPESIVRHQELTADGTVTLEGNVRGLYGKEDMPAVSLCLKIDDASAHYEGLPYGIDSLMADFDAFVDLSREQESYLDLKIFKLKGNDMDVLADAKVTELFEDPLIALNTKAGIDLSSIAKTFPLRDGIELSGMVDADLKVRTRLSTVRNQDFGRIFAAGKLDMDRVSVKDAVSGLDAVGDIDLRFFGGRALGLSGDISRLHLSSPWANALADSLQLKVISTRPRDTTRVFRMKADFQMNRVGASVGDSLKVFCGRGNAVASLGPQADNPKKPRIELEVQTDTLFMKYGDIRGGLNKGNVQVSADKIRDSLWRPSVSMDFSRIRGGMGDSVRIFCQRGNVTASVKPQPKRQDKPRLTLRLETDSIFAKAGEIAGGMRKGVIRVSADKVRDSLWLPSGTVRFNRLVAKTPQCALPIRFNKTVVKFGDRRITLQKAAIRIGRSNVVLSGTVHDLYGALKRGHVLRANLDISSRNLNVNQLMRAFATPQASEQEIEKDTVSTALSLFEVPGNVDFELTTDINRMRFGKYIFRNIEGRAEVKDSHVYLENLSLNALDSASLSASLIYKAASSKFGYAGFDIKVHDIDIASLVDATPAIDSLVPMLQSFKGKVQVDVAAEGVLDSALNIKIPSLRSAIYIRGDSLVLMDGETFAEISKKLMFKNKEENLIDSISVNITVEDGSVNIYPFLVEIDRYKAAVGGVQNLDMSFDYHISILKSPLPFKAGLNIRGTLDDMRFGIGRAKYKDAVTPVETHRIDSIRLNLSDEIVRRFRNASERNRWGDRAAVRTRIDWEHRRDSLRRQRRITFDEDSIQWEKAGVTPEFTTNQQIQWK</sequence>
<dbReference type="InterPro" id="IPR052894">
    <property type="entry name" value="AsmA-related"/>
</dbReference>
<feature type="transmembrane region" description="Helical" evidence="1">
    <location>
        <begin position="12"/>
        <end position="35"/>
    </location>
</feature>
<dbReference type="Proteomes" id="UP000824115">
    <property type="component" value="Unassembled WGS sequence"/>
</dbReference>
<gene>
    <name evidence="2" type="ORF">IAC04_00320</name>
</gene>
<dbReference type="GO" id="GO:0005886">
    <property type="term" value="C:plasma membrane"/>
    <property type="evidence" value="ECO:0007669"/>
    <property type="project" value="TreeGrafter"/>
</dbReference>
<reference evidence="2" key="1">
    <citation type="journal article" date="2021" name="PeerJ">
        <title>Extensive microbial diversity within the chicken gut microbiome revealed by metagenomics and culture.</title>
        <authorList>
            <person name="Gilroy R."/>
            <person name="Ravi A."/>
            <person name="Getino M."/>
            <person name="Pursley I."/>
            <person name="Horton D.L."/>
            <person name="Alikhan N.F."/>
            <person name="Baker D."/>
            <person name="Gharbi K."/>
            <person name="Hall N."/>
            <person name="Watson M."/>
            <person name="Adriaenssens E.M."/>
            <person name="Foster-Nyarko E."/>
            <person name="Jarju S."/>
            <person name="Secka A."/>
            <person name="Antonio M."/>
            <person name="Oren A."/>
            <person name="Chaudhuri R.R."/>
            <person name="La Ragione R."/>
            <person name="Hildebrand F."/>
            <person name="Pallen M.J."/>
        </authorList>
    </citation>
    <scope>NUCLEOTIDE SEQUENCE</scope>
    <source>
        <strain evidence="2">Gambia16-554</strain>
    </source>
</reference>
<dbReference type="GO" id="GO:0090313">
    <property type="term" value="P:regulation of protein targeting to membrane"/>
    <property type="evidence" value="ECO:0007669"/>
    <property type="project" value="TreeGrafter"/>
</dbReference>
<dbReference type="PANTHER" id="PTHR30441:SF8">
    <property type="entry name" value="DUF748 DOMAIN-CONTAINING PROTEIN"/>
    <property type="match status" value="1"/>
</dbReference>
<protein>
    <submittedName>
        <fullName evidence="2">Outer membrane assembly protein</fullName>
    </submittedName>
</protein>
<dbReference type="AlphaFoldDB" id="A0A9D2GMW5"/>
<organism evidence="2 3">
    <name type="scientific">Candidatus Coprenecus stercoravium</name>
    <dbReference type="NCBI Taxonomy" id="2840735"/>
    <lineage>
        <taxon>Bacteria</taxon>
        <taxon>Pseudomonadati</taxon>
        <taxon>Bacteroidota</taxon>
        <taxon>Bacteroidia</taxon>
        <taxon>Bacteroidales</taxon>
        <taxon>Rikenellaceae</taxon>
        <taxon>Rikenellaceae incertae sedis</taxon>
        <taxon>Candidatus Coprenecus</taxon>
    </lineage>
</organism>
<keyword evidence="1" id="KW-0472">Membrane</keyword>
<evidence type="ECO:0000313" key="3">
    <source>
        <dbReference type="Proteomes" id="UP000824115"/>
    </source>
</evidence>
<proteinExistence type="predicted"/>
<keyword evidence="1" id="KW-0812">Transmembrane</keyword>
<reference evidence="2" key="2">
    <citation type="submission" date="2021-04" db="EMBL/GenBank/DDBJ databases">
        <authorList>
            <person name="Gilroy R."/>
        </authorList>
    </citation>
    <scope>NUCLEOTIDE SEQUENCE</scope>
    <source>
        <strain evidence="2">Gambia16-554</strain>
    </source>
</reference>
<comment type="caution">
    <text evidence="2">The sequence shown here is derived from an EMBL/GenBank/DDBJ whole genome shotgun (WGS) entry which is preliminary data.</text>
</comment>
<evidence type="ECO:0000256" key="1">
    <source>
        <dbReference type="SAM" id="Phobius"/>
    </source>
</evidence>
<dbReference type="PANTHER" id="PTHR30441">
    <property type="entry name" value="DUF748 DOMAIN-CONTAINING PROTEIN"/>
    <property type="match status" value="1"/>
</dbReference>
<keyword evidence="1" id="KW-1133">Transmembrane helix</keyword>
<dbReference type="EMBL" id="DXAW01000010">
    <property type="protein sequence ID" value="HIZ84926.1"/>
    <property type="molecule type" value="Genomic_DNA"/>
</dbReference>
<name>A0A9D2GMW5_9BACT</name>
<accession>A0A9D2GMW5</accession>
<evidence type="ECO:0000313" key="2">
    <source>
        <dbReference type="EMBL" id="HIZ84926.1"/>
    </source>
</evidence>